<dbReference type="PANTHER" id="PTHR31446">
    <property type="entry name" value="ACID PHOSPHATASE/VANADIUM-DEPENDENT HALOPEROXIDASE-RELATED PROTEIN"/>
    <property type="match status" value="1"/>
</dbReference>
<gene>
    <name evidence="1" type="ORF">IAA16_07320</name>
</gene>
<reference evidence="1" key="1">
    <citation type="journal article" date="2021" name="PeerJ">
        <title>Extensive microbial diversity within the chicken gut microbiome revealed by metagenomics and culture.</title>
        <authorList>
            <person name="Gilroy R."/>
            <person name="Ravi A."/>
            <person name="Getino M."/>
            <person name="Pursley I."/>
            <person name="Horton D.L."/>
            <person name="Alikhan N.F."/>
            <person name="Baker D."/>
            <person name="Gharbi K."/>
            <person name="Hall N."/>
            <person name="Watson M."/>
            <person name="Adriaenssens E.M."/>
            <person name="Foster-Nyarko E."/>
            <person name="Jarju S."/>
            <person name="Secka A."/>
            <person name="Antonio M."/>
            <person name="Oren A."/>
            <person name="Chaudhuri R.R."/>
            <person name="La Ragione R."/>
            <person name="Hildebrand F."/>
            <person name="Pallen M.J."/>
        </authorList>
    </citation>
    <scope>NUCLEOTIDE SEQUENCE</scope>
    <source>
        <strain evidence="1">Gambia15-2214</strain>
    </source>
</reference>
<dbReference type="Pfam" id="PF02681">
    <property type="entry name" value="DUF212"/>
    <property type="match status" value="1"/>
</dbReference>
<evidence type="ECO:0000313" key="1">
    <source>
        <dbReference type="EMBL" id="MBU3850358.1"/>
    </source>
</evidence>
<organism evidence="1 2">
    <name type="scientific">Candidatus Treponema excrementipullorum</name>
    <dbReference type="NCBI Taxonomy" id="2838768"/>
    <lineage>
        <taxon>Bacteria</taxon>
        <taxon>Pseudomonadati</taxon>
        <taxon>Spirochaetota</taxon>
        <taxon>Spirochaetia</taxon>
        <taxon>Spirochaetales</taxon>
        <taxon>Treponemataceae</taxon>
        <taxon>Treponema</taxon>
    </lineage>
</organism>
<dbReference type="EMBL" id="JAHLFV010000172">
    <property type="protein sequence ID" value="MBU3850358.1"/>
    <property type="molecule type" value="Genomic_DNA"/>
</dbReference>
<reference evidence="1" key="2">
    <citation type="submission" date="2021-04" db="EMBL/GenBank/DDBJ databases">
        <authorList>
            <person name="Gilroy R."/>
        </authorList>
    </citation>
    <scope>NUCLEOTIDE SEQUENCE</scope>
    <source>
        <strain evidence="1">Gambia15-2214</strain>
    </source>
</reference>
<dbReference type="AlphaFoldDB" id="A0A9E2L2F8"/>
<name>A0A9E2L2F8_9SPIR</name>
<comment type="caution">
    <text evidence="1">The sequence shown here is derived from an EMBL/GenBank/DDBJ whole genome shotgun (WGS) entry which is preliminary data.</text>
</comment>
<accession>A0A9E2L2F8</accession>
<evidence type="ECO:0000313" key="2">
    <source>
        <dbReference type="Proteomes" id="UP000823914"/>
    </source>
</evidence>
<dbReference type="Proteomes" id="UP000823914">
    <property type="component" value="Unassembled WGS sequence"/>
</dbReference>
<dbReference type="InterPro" id="IPR003832">
    <property type="entry name" value="DUF212"/>
</dbReference>
<sequence length="159" mass="17447">MIESFLRQLELLFKNPAFLACIISWFSTQFIKTVIKLFAGQVASLRDLFALLLWRTGGMPSSHTALVATLCTVIGFRSGMNSDIFILALCFGLVTIRDALGVRRASGIQARVLNEVGAVLRDKEIMDFAPIKEVHGHKPAEVLFGCFWGVAIGVAFSVL</sequence>
<proteinExistence type="predicted"/>
<dbReference type="PANTHER" id="PTHR31446:SF29">
    <property type="entry name" value="ACID PHOSPHATASE_VANADIUM-DEPENDENT HALOPEROXIDASE-RELATED PROTEIN"/>
    <property type="match status" value="1"/>
</dbReference>
<protein>
    <submittedName>
        <fullName evidence="1">Divergent PAP2 family protein</fullName>
    </submittedName>
</protein>